<feature type="domain" description="PLD phosphodiesterase" evidence="9">
    <location>
        <begin position="338"/>
        <end position="372"/>
    </location>
</feature>
<keyword evidence="8" id="KW-0732">Signal</keyword>
<evidence type="ECO:0000256" key="5">
    <source>
        <dbReference type="ARBA" id="ARBA00022963"/>
    </source>
</evidence>
<evidence type="ECO:0000256" key="1">
    <source>
        <dbReference type="ARBA" id="ARBA00000798"/>
    </source>
</evidence>
<evidence type="ECO:0000313" key="11">
    <source>
        <dbReference type="Proteomes" id="UP000758168"/>
    </source>
</evidence>
<dbReference type="InterPro" id="IPR025202">
    <property type="entry name" value="PLD-like_dom"/>
</dbReference>
<evidence type="ECO:0000313" key="10">
    <source>
        <dbReference type="EMBL" id="MBP2416363.1"/>
    </source>
</evidence>
<dbReference type="InterPro" id="IPR001736">
    <property type="entry name" value="PLipase_D/transphosphatidylase"/>
</dbReference>
<keyword evidence="4" id="KW-0378">Hydrolase</keyword>
<feature type="region of interest" description="Disordered" evidence="7">
    <location>
        <begin position="433"/>
        <end position="471"/>
    </location>
</feature>
<keyword evidence="11" id="KW-1185">Reference proteome</keyword>
<dbReference type="PANTHER" id="PTHR43856:SF1">
    <property type="entry name" value="MITOCHONDRIAL CARDIOLIPIN HYDROLASE"/>
    <property type="match status" value="1"/>
</dbReference>
<name>A0ABS4Z5P3_9ACTN</name>
<organism evidence="10 11">
    <name type="scientific">Microlunatus capsulatus</name>
    <dbReference type="NCBI Taxonomy" id="99117"/>
    <lineage>
        <taxon>Bacteria</taxon>
        <taxon>Bacillati</taxon>
        <taxon>Actinomycetota</taxon>
        <taxon>Actinomycetes</taxon>
        <taxon>Propionibacteriales</taxon>
        <taxon>Propionibacteriaceae</taxon>
        <taxon>Microlunatus</taxon>
    </lineage>
</organism>
<dbReference type="Gene3D" id="3.30.870.10">
    <property type="entry name" value="Endonuclease Chain A"/>
    <property type="match status" value="2"/>
</dbReference>
<dbReference type="PROSITE" id="PS50035">
    <property type="entry name" value="PLD"/>
    <property type="match status" value="1"/>
</dbReference>
<feature type="signal peptide" evidence="8">
    <location>
        <begin position="1"/>
        <end position="25"/>
    </location>
</feature>
<dbReference type="EC" id="3.1.4.4" evidence="3"/>
<evidence type="ECO:0000256" key="3">
    <source>
        <dbReference type="ARBA" id="ARBA00012027"/>
    </source>
</evidence>
<comment type="caution">
    <text evidence="10">The sequence shown here is derived from an EMBL/GenBank/DDBJ whole genome shotgun (WGS) entry which is preliminary data.</text>
</comment>
<keyword evidence="6" id="KW-0443">Lipid metabolism</keyword>
<evidence type="ECO:0000256" key="2">
    <source>
        <dbReference type="ARBA" id="ARBA00008664"/>
    </source>
</evidence>
<comment type="catalytic activity">
    <reaction evidence="1">
        <text>a 1,2-diacyl-sn-glycero-3-phosphocholine + H2O = a 1,2-diacyl-sn-glycero-3-phosphate + choline + H(+)</text>
        <dbReference type="Rhea" id="RHEA:14445"/>
        <dbReference type="ChEBI" id="CHEBI:15354"/>
        <dbReference type="ChEBI" id="CHEBI:15377"/>
        <dbReference type="ChEBI" id="CHEBI:15378"/>
        <dbReference type="ChEBI" id="CHEBI:57643"/>
        <dbReference type="ChEBI" id="CHEBI:58608"/>
        <dbReference type="EC" id="3.1.4.4"/>
    </reaction>
</comment>
<evidence type="ECO:0000256" key="6">
    <source>
        <dbReference type="ARBA" id="ARBA00023098"/>
    </source>
</evidence>
<dbReference type="InterPro" id="IPR051406">
    <property type="entry name" value="PLD_domain"/>
</dbReference>
<dbReference type="EMBL" id="JAGIOB010000001">
    <property type="protein sequence ID" value="MBP2416363.1"/>
    <property type="molecule type" value="Genomic_DNA"/>
</dbReference>
<keyword evidence="5" id="KW-0442">Lipid degradation</keyword>
<sequence length="471" mass="51829">MRPRNRLIPALVGALALALVAPALALVSPAPSVPEAAAATDTYKVAPALVFNDPTGSLAKHRRIIDKVEDAIDHAPPGSRIRMAQYLFDLDSTADALVRAYARGVDVQLLIDDYPISPQTQRMRKTLGTNKKAKSYVARCVNSCMSSSTSVMHAKFFLFSQSGVSKTISMVSSANPYTGNSSVSWNNMHILVGDAKIYASLDRYFTDMLADRDQPNYYRTTTSGKNKLYFFPRLAVKGTADVPMLDVLNNVRCTGMSKSYGSEGRTVVRVEQWGWSAARLDIARRAWKLHDSGCKVSVIINKFNISPKVLQVLLKPSARYGQMTVYDAGIDQNKNGKRDKYMHHKVLMVNGRWFSQSKKVVYTGSANFTGTALLANNEIIMRVLDNATYDAYYKNFNYIRNNWTKRITKAPPVPVATAKKSVAAQVERSLETRLATAPDTVDPLQVPVDPAQDRARLAPTAPGAVEPGGGR</sequence>
<accession>A0ABS4Z5P3</accession>
<dbReference type="Proteomes" id="UP000758168">
    <property type="component" value="Unassembled WGS sequence"/>
</dbReference>
<evidence type="ECO:0000256" key="8">
    <source>
        <dbReference type="SAM" id="SignalP"/>
    </source>
</evidence>
<proteinExistence type="inferred from homology"/>
<dbReference type="Pfam" id="PF13091">
    <property type="entry name" value="PLDc_2"/>
    <property type="match status" value="2"/>
</dbReference>
<feature type="chain" id="PRO_5046543909" description="phospholipase D" evidence="8">
    <location>
        <begin position="26"/>
        <end position="471"/>
    </location>
</feature>
<dbReference type="SMART" id="SM00155">
    <property type="entry name" value="PLDc"/>
    <property type="match status" value="2"/>
</dbReference>
<dbReference type="SUPFAM" id="SSF56024">
    <property type="entry name" value="Phospholipase D/nuclease"/>
    <property type="match status" value="2"/>
</dbReference>
<gene>
    <name evidence="10" type="ORF">JOF54_001285</name>
</gene>
<protein>
    <recommendedName>
        <fullName evidence="3">phospholipase D</fullName>
        <ecNumber evidence="3">3.1.4.4</ecNumber>
    </recommendedName>
</protein>
<evidence type="ECO:0000259" key="9">
    <source>
        <dbReference type="PROSITE" id="PS50035"/>
    </source>
</evidence>
<reference evidence="10 11" key="1">
    <citation type="submission" date="2021-03" db="EMBL/GenBank/DDBJ databases">
        <title>Sequencing the genomes of 1000 actinobacteria strains.</title>
        <authorList>
            <person name="Klenk H.-P."/>
        </authorList>
    </citation>
    <scope>NUCLEOTIDE SEQUENCE [LARGE SCALE GENOMIC DNA]</scope>
    <source>
        <strain evidence="10 11">DSM 12936</strain>
    </source>
</reference>
<comment type="similarity">
    <text evidence="2">Belongs to the phospholipase D family.</text>
</comment>
<dbReference type="PANTHER" id="PTHR43856">
    <property type="entry name" value="CARDIOLIPIN HYDROLASE"/>
    <property type="match status" value="1"/>
</dbReference>
<evidence type="ECO:0000256" key="7">
    <source>
        <dbReference type="SAM" id="MobiDB-lite"/>
    </source>
</evidence>
<evidence type="ECO:0000256" key="4">
    <source>
        <dbReference type="ARBA" id="ARBA00022801"/>
    </source>
</evidence>
<dbReference type="RefSeq" id="WP_210054021.1">
    <property type="nucleotide sequence ID" value="NZ_BAAAMH010000012.1"/>
</dbReference>